<dbReference type="Proteomes" id="UP000464214">
    <property type="component" value="Chromosome"/>
</dbReference>
<dbReference type="AlphaFoldDB" id="A0A6P1NR16"/>
<accession>A0A6P1NR16</accession>
<dbReference type="EMBL" id="CP047897">
    <property type="protein sequence ID" value="QHL86276.1"/>
    <property type="molecule type" value="Genomic_DNA"/>
</dbReference>
<evidence type="ECO:0000313" key="2">
    <source>
        <dbReference type="Proteomes" id="UP000464214"/>
    </source>
</evidence>
<name>A0A6P1NR16_9BACT</name>
<sequence length="105" mass="12170">MKFIKGLDIDRSLIIQNELEEVEFFQEKRRIAISEWANIDLPTQEYRIYGCFSDKKDFKSLHSTPSMLCANIGCVISSLEDELDGLGFKKSNKAYYDLHQQISIT</sequence>
<keyword evidence="2" id="KW-1185">Reference proteome</keyword>
<organism evidence="1 2">
    <name type="scientific">Nibribacter ruber</name>
    <dbReference type="NCBI Taxonomy" id="2698458"/>
    <lineage>
        <taxon>Bacteria</taxon>
        <taxon>Pseudomonadati</taxon>
        <taxon>Bacteroidota</taxon>
        <taxon>Cytophagia</taxon>
        <taxon>Cytophagales</taxon>
        <taxon>Hymenobacteraceae</taxon>
        <taxon>Nibribacter</taxon>
    </lineage>
</organism>
<evidence type="ECO:0000313" key="1">
    <source>
        <dbReference type="EMBL" id="QHL86276.1"/>
    </source>
</evidence>
<dbReference type="KEGG" id="nib:GU926_01970"/>
<dbReference type="RefSeq" id="WP_160688537.1">
    <property type="nucleotide sequence ID" value="NZ_CP047897.1"/>
</dbReference>
<protein>
    <submittedName>
        <fullName evidence="1">Uncharacterized protein</fullName>
    </submittedName>
</protein>
<gene>
    <name evidence="1" type="ORF">GU926_01970</name>
</gene>
<proteinExistence type="predicted"/>
<reference evidence="1 2" key="1">
    <citation type="submission" date="2020-01" db="EMBL/GenBank/DDBJ databases">
        <authorList>
            <person name="Kim M."/>
        </authorList>
    </citation>
    <scope>NUCLEOTIDE SEQUENCE [LARGE SCALE GENOMIC DNA]</scope>
    <source>
        <strain evidence="1 2">BT10</strain>
    </source>
</reference>